<accession>A0ABT7UKW0</accession>
<evidence type="ECO:0000256" key="1">
    <source>
        <dbReference type="ARBA" id="ARBA00001946"/>
    </source>
</evidence>
<evidence type="ECO:0000313" key="6">
    <source>
        <dbReference type="EMBL" id="MDM8196771.1"/>
    </source>
</evidence>
<name>A0ABT7UKW0_9FIRM</name>
<dbReference type="Proteomes" id="UP001529275">
    <property type="component" value="Unassembled WGS sequence"/>
</dbReference>
<evidence type="ECO:0000313" key="7">
    <source>
        <dbReference type="Proteomes" id="UP001529275"/>
    </source>
</evidence>
<keyword evidence="5" id="KW-0460">Magnesium</keyword>
<evidence type="ECO:0000256" key="4">
    <source>
        <dbReference type="ARBA" id="ARBA00022801"/>
    </source>
</evidence>
<sequence>MGSFHLQHKNLYYPINYGYIEGIIGGDGEYQDAYVIGVDIPLSHFTGKVIAIIHRFNDNEDKWVIAPISKTYTKKEIEQYVYFQEQFFEYEIEMMISHF</sequence>
<comment type="caution">
    <text evidence="6">The sequence shown here is derived from an EMBL/GenBank/DDBJ whole genome shotgun (WGS) entry which is preliminary data.</text>
</comment>
<dbReference type="InterPro" id="IPR008162">
    <property type="entry name" value="Pyrophosphatase"/>
</dbReference>
<comment type="cofactor">
    <cofactor evidence="1">
        <name>Mg(2+)</name>
        <dbReference type="ChEBI" id="CHEBI:18420"/>
    </cofactor>
</comment>
<proteinExistence type="predicted"/>
<reference evidence="6 7" key="2">
    <citation type="submission" date="2023-06" db="EMBL/GenBank/DDBJ databases">
        <authorList>
            <person name="Zeman M."/>
            <person name="Kubasova T."/>
            <person name="Jahodarova E."/>
            <person name="Nykrynova M."/>
            <person name="Rychlik I."/>
        </authorList>
    </citation>
    <scope>NUCLEOTIDE SEQUENCE [LARGE SCALE GENOMIC DNA]</scope>
    <source>
        <strain evidence="6 7">ET341</strain>
    </source>
</reference>
<dbReference type="Gene3D" id="3.90.80.10">
    <property type="entry name" value="Inorganic pyrophosphatase"/>
    <property type="match status" value="1"/>
</dbReference>
<reference evidence="7" key="1">
    <citation type="submission" date="2023-06" db="EMBL/GenBank/DDBJ databases">
        <title>Identification and characterization of horizontal gene transfer across gut microbiota members of farm animals based on homology search.</title>
        <authorList>
            <person name="Zeman M."/>
            <person name="Kubasova T."/>
            <person name="Jahodarova E."/>
            <person name="Nykrynova M."/>
            <person name="Rychlik I."/>
        </authorList>
    </citation>
    <scope>NUCLEOTIDE SEQUENCE [LARGE SCALE GENOMIC DNA]</scope>
    <source>
        <strain evidence="7">ET341</strain>
    </source>
</reference>
<dbReference type="EMBL" id="JAUDCK010000054">
    <property type="protein sequence ID" value="MDM8196771.1"/>
    <property type="molecule type" value="Genomic_DNA"/>
</dbReference>
<protein>
    <recommendedName>
        <fullName evidence="2">inorganic diphosphatase</fullName>
        <ecNumber evidence="2">3.6.1.1</ecNumber>
    </recommendedName>
</protein>
<evidence type="ECO:0000256" key="3">
    <source>
        <dbReference type="ARBA" id="ARBA00022723"/>
    </source>
</evidence>
<dbReference type="EC" id="3.6.1.1" evidence="2"/>
<keyword evidence="7" id="KW-1185">Reference proteome</keyword>
<gene>
    <name evidence="6" type="ORF">QUV98_10630</name>
</gene>
<dbReference type="InterPro" id="IPR036649">
    <property type="entry name" value="Pyrophosphatase_sf"/>
</dbReference>
<dbReference type="Pfam" id="PF00719">
    <property type="entry name" value="Pyrophosphatase"/>
    <property type="match status" value="1"/>
</dbReference>
<organism evidence="6 7">
    <name type="scientific">Massilimicrobiota timonensis</name>
    <dbReference type="NCBI Taxonomy" id="1776392"/>
    <lineage>
        <taxon>Bacteria</taxon>
        <taxon>Bacillati</taxon>
        <taxon>Bacillota</taxon>
        <taxon>Erysipelotrichia</taxon>
        <taxon>Erysipelotrichales</taxon>
        <taxon>Erysipelotrichaceae</taxon>
        <taxon>Massilimicrobiota</taxon>
    </lineage>
</organism>
<evidence type="ECO:0000256" key="5">
    <source>
        <dbReference type="ARBA" id="ARBA00022842"/>
    </source>
</evidence>
<evidence type="ECO:0000256" key="2">
    <source>
        <dbReference type="ARBA" id="ARBA00012146"/>
    </source>
</evidence>
<dbReference type="SUPFAM" id="SSF50324">
    <property type="entry name" value="Inorganic pyrophosphatase"/>
    <property type="match status" value="1"/>
</dbReference>
<keyword evidence="3" id="KW-0479">Metal-binding</keyword>
<keyword evidence="4" id="KW-0378">Hydrolase</keyword>